<dbReference type="InterPro" id="IPR029021">
    <property type="entry name" value="Prot-tyrosine_phosphatase-like"/>
</dbReference>
<feature type="domain" description="Tyrosine specific protein phosphatases" evidence="3">
    <location>
        <begin position="148"/>
        <end position="188"/>
    </location>
</feature>
<dbReference type="GO" id="GO:0004721">
    <property type="term" value="F:phosphoprotein phosphatase activity"/>
    <property type="evidence" value="ECO:0007669"/>
    <property type="project" value="InterPro"/>
</dbReference>
<dbReference type="Pfam" id="PF13350">
    <property type="entry name" value="Y_phosphatase3"/>
    <property type="match status" value="1"/>
</dbReference>
<evidence type="ECO:0000256" key="2">
    <source>
        <dbReference type="SAM" id="MobiDB-lite"/>
    </source>
</evidence>
<dbReference type="PANTHER" id="PTHR31126">
    <property type="entry name" value="TYROSINE-PROTEIN PHOSPHATASE"/>
    <property type="match status" value="1"/>
</dbReference>
<dbReference type="InterPro" id="IPR000387">
    <property type="entry name" value="Tyr_Pase_dom"/>
</dbReference>
<evidence type="ECO:0000256" key="1">
    <source>
        <dbReference type="ARBA" id="ARBA00009580"/>
    </source>
</evidence>
<keyword evidence="5" id="KW-1185">Reference proteome</keyword>
<proteinExistence type="inferred from homology"/>
<dbReference type="SUPFAM" id="SSF52799">
    <property type="entry name" value="(Phosphotyrosine protein) phosphatases II"/>
    <property type="match status" value="1"/>
</dbReference>
<dbReference type="EMBL" id="JAERWL010000010">
    <property type="protein sequence ID" value="MBM9477398.1"/>
    <property type="molecule type" value="Genomic_DNA"/>
</dbReference>
<evidence type="ECO:0000259" key="3">
    <source>
        <dbReference type="PROSITE" id="PS50056"/>
    </source>
</evidence>
<dbReference type="Proteomes" id="UP000663801">
    <property type="component" value="Unassembled WGS sequence"/>
</dbReference>
<dbReference type="PROSITE" id="PS50056">
    <property type="entry name" value="TYR_PHOSPHATASE_2"/>
    <property type="match status" value="1"/>
</dbReference>
<feature type="region of interest" description="Disordered" evidence="2">
    <location>
        <begin position="110"/>
        <end position="141"/>
    </location>
</feature>
<dbReference type="PROSITE" id="PS00383">
    <property type="entry name" value="TYR_PHOSPHATASE_1"/>
    <property type="match status" value="1"/>
</dbReference>
<organism evidence="4 5">
    <name type="scientific">Nakamurella flavida</name>
    <dbReference type="NCBI Taxonomy" id="363630"/>
    <lineage>
        <taxon>Bacteria</taxon>
        <taxon>Bacillati</taxon>
        <taxon>Actinomycetota</taxon>
        <taxon>Actinomycetes</taxon>
        <taxon>Nakamurellales</taxon>
        <taxon>Nakamurellaceae</taxon>
        <taxon>Nakamurella</taxon>
    </lineage>
</organism>
<sequence>MPPADHATQTAPPGTVPAARDGVPPTRLSGTWNFRDLGGTPTADGRHIRPGVLFRAATLQALDERGRADLVALGIRTSYDLRGPREIARTGADTVPASVTVLVRPFNAEEDETPAHETHEEERESPRTPADGMRAYNASLPGSPNAQSSLAEYLRVLAGEGGTLVHCAAGKDRTGWAVAVALQIAGVDWPTIMADYLLSNDAVPELAAFMLAEYGPDTVTDPALLGVDSSYLQAAQDAMLAEFGSLDAYLEAIGLRPAEIHRLRDRLIV</sequence>
<accession>A0A938YQJ1</accession>
<gene>
    <name evidence="4" type="ORF">JL107_13175</name>
</gene>
<comment type="caution">
    <text evidence="4">The sequence shown here is derived from an EMBL/GenBank/DDBJ whole genome shotgun (WGS) entry which is preliminary data.</text>
</comment>
<dbReference type="InterPro" id="IPR026893">
    <property type="entry name" value="Tyr/Ser_Pase_IphP-type"/>
</dbReference>
<dbReference type="AlphaFoldDB" id="A0A938YQJ1"/>
<dbReference type="InterPro" id="IPR016130">
    <property type="entry name" value="Tyr_Pase_AS"/>
</dbReference>
<protein>
    <submittedName>
        <fullName evidence="4">Tyrosine-protein phosphatase</fullName>
    </submittedName>
</protein>
<evidence type="ECO:0000313" key="4">
    <source>
        <dbReference type="EMBL" id="MBM9477398.1"/>
    </source>
</evidence>
<feature type="compositionally biased region" description="Basic and acidic residues" evidence="2">
    <location>
        <begin position="113"/>
        <end position="126"/>
    </location>
</feature>
<name>A0A938YQJ1_9ACTN</name>
<feature type="region of interest" description="Disordered" evidence="2">
    <location>
        <begin position="1"/>
        <end position="45"/>
    </location>
</feature>
<dbReference type="Gene3D" id="3.90.190.10">
    <property type="entry name" value="Protein tyrosine phosphatase superfamily"/>
    <property type="match status" value="1"/>
</dbReference>
<reference evidence="4" key="1">
    <citation type="submission" date="2021-01" db="EMBL/GenBank/DDBJ databases">
        <title>KCTC 19127 draft genome.</title>
        <authorList>
            <person name="An D."/>
        </authorList>
    </citation>
    <scope>NUCLEOTIDE SEQUENCE</scope>
    <source>
        <strain evidence="4">KCTC 19127</strain>
    </source>
</reference>
<evidence type="ECO:0000313" key="5">
    <source>
        <dbReference type="Proteomes" id="UP000663801"/>
    </source>
</evidence>
<comment type="similarity">
    <text evidence="1">Belongs to the protein-tyrosine phosphatase family.</text>
</comment>
<dbReference type="RefSeq" id="WP_205257510.1">
    <property type="nucleotide sequence ID" value="NZ_BAAAPV010000003.1"/>
</dbReference>
<dbReference type="PANTHER" id="PTHR31126:SF1">
    <property type="entry name" value="TYROSINE SPECIFIC PROTEIN PHOSPHATASES DOMAIN-CONTAINING PROTEIN"/>
    <property type="match status" value="1"/>
</dbReference>